<dbReference type="Gene3D" id="3.40.50.200">
    <property type="entry name" value="Peptidase S8/S53 domain"/>
    <property type="match status" value="1"/>
</dbReference>
<comment type="caution">
    <text evidence="10">The sequence shown here is derived from an EMBL/GenBank/DDBJ whole genome shotgun (WGS) entry which is preliminary data.</text>
</comment>
<dbReference type="InterPro" id="IPR010259">
    <property type="entry name" value="S8pro/Inhibitor_I9"/>
</dbReference>
<evidence type="ECO:0000256" key="7">
    <source>
        <dbReference type="SAM" id="SignalP"/>
    </source>
</evidence>
<evidence type="ECO:0000256" key="5">
    <source>
        <dbReference type="PROSITE-ProRule" id="PRU01240"/>
    </source>
</evidence>
<dbReference type="GO" id="GO:0006508">
    <property type="term" value="P:proteolysis"/>
    <property type="evidence" value="ECO:0007669"/>
    <property type="project" value="UniProtKB-KW"/>
</dbReference>
<dbReference type="SUPFAM" id="SSF52743">
    <property type="entry name" value="Subtilisin-like"/>
    <property type="match status" value="1"/>
</dbReference>
<dbReference type="InterPro" id="IPR050131">
    <property type="entry name" value="Peptidase_S8_subtilisin-like"/>
</dbReference>
<evidence type="ECO:0000313" key="10">
    <source>
        <dbReference type="EMBL" id="GBQ00019.1"/>
    </source>
</evidence>
<dbReference type="Pfam" id="PF00082">
    <property type="entry name" value="Peptidase_S8"/>
    <property type="match status" value="1"/>
</dbReference>
<feature type="active site" description="Charge relay system" evidence="5">
    <location>
        <position position="185"/>
    </location>
</feature>
<feature type="signal peptide" evidence="7">
    <location>
        <begin position="1"/>
        <end position="35"/>
    </location>
</feature>
<evidence type="ECO:0000313" key="11">
    <source>
        <dbReference type="Proteomes" id="UP000265354"/>
    </source>
</evidence>
<keyword evidence="2 5" id="KW-0645">Protease</keyword>
<dbReference type="InterPro" id="IPR034193">
    <property type="entry name" value="PCSK9_ProteinaseK-like"/>
</dbReference>
<sequence>MIIVDRMGVSMRLFARRAVTALLLAVAAAAPGAAAEADTEGPAPAPLYRSSQPVKGSYIVSLREGADPAAVARDAGVKRRYTYNRAMRGFSATLNAAQLDTLRLAPGVVAVEEDARVFARRLPPEPRVPSADRLPDRLPDRGGAGMLRRQAASWGLDRADQRALPLDGRFTAASKGWGVTVYIVDTGIDYGHSEFGGRAVSGFDAVGDGRRGRDCEGHGTHVAGTVAGTEYGVAPQAHVVSVRVLDCAGEGAWSGIIAGLDWVAKNARHPAVLNASLGGPPSPSANAAARAVFDSGVLPVVAAGNSAQDACGVSPASAPDVMTVGATDTSDAETGYSNYGRCLRLYAPGSDITSARMGGGATSMNGTSMAAPHVSGVAALYKAAHPAASPQEVADWLVAQSTKNAVRNISQGSPNRLLFTGGL</sequence>
<dbReference type="InterPro" id="IPR000209">
    <property type="entry name" value="Peptidase_S8/S53_dom"/>
</dbReference>
<dbReference type="AlphaFoldDB" id="A0A388STX2"/>
<dbReference type="GO" id="GO:0005615">
    <property type="term" value="C:extracellular space"/>
    <property type="evidence" value="ECO:0007669"/>
    <property type="project" value="TreeGrafter"/>
</dbReference>
<evidence type="ECO:0000256" key="3">
    <source>
        <dbReference type="ARBA" id="ARBA00022801"/>
    </source>
</evidence>
<gene>
    <name evidence="10" type="ORF">SSP531S_14250</name>
</gene>
<feature type="domain" description="Peptidase S8/S53" evidence="8">
    <location>
        <begin position="178"/>
        <end position="407"/>
    </location>
</feature>
<evidence type="ECO:0000259" key="9">
    <source>
        <dbReference type="Pfam" id="PF05922"/>
    </source>
</evidence>
<dbReference type="InterPro" id="IPR037045">
    <property type="entry name" value="S8pro/Inhibitor_I9_sf"/>
</dbReference>
<evidence type="ECO:0000256" key="1">
    <source>
        <dbReference type="ARBA" id="ARBA00011073"/>
    </source>
</evidence>
<accession>A0A388STX2</accession>
<dbReference type="SUPFAM" id="SSF54897">
    <property type="entry name" value="Protease propeptides/inhibitors"/>
    <property type="match status" value="1"/>
</dbReference>
<dbReference type="InterPro" id="IPR023828">
    <property type="entry name" value="Peptidase_S8_Ser-AS"/>
</dbReference>
<name>A0A388STX2_9ACTN</name>
<protein>
    <submittedName>
        <fullName evidence="10">Peptidase S8</fullName>
    </submittedName>
</protein>
<comment type="similarity">
    <text evidence="1 5 6">Belongs to the peptidase S8 family.</text>
</comment>
<proteinExistence type="inferred from homology"/>
<keyword evidence="7" id="KW-0732">Signal</keyword>
<dbReference type="Gene3D" id="3.30.70.80">
    <property type="entry name" value="Peptidase S8 propeptide/proteinase inhibitor I9"/>
    <property type="match status" value="1"/>
</dbReference>
<dbReference type="PROSITE" id="PS00137">
    <property type="entry name" value="SUBTILASE_HIS"/>
    <property type="match status" value="1"/>
</dbReference>
<feature type="chain" id="PRO_5038707579" evidence="7">
    <location>
        <begin position="36"/>
        <end position="423"/>
    </location>
</feature>
<evidence type="ECO:0000256" key="6">
    <source>
        <dbReference type="RuleBase" id="RU003355"/>
    </source>
</evidence>
<dbReference type="PROSITE" id="PS51892">
    <property type="entry name" value="SUBTILASE"/>
    <property type="match status" value="1"/>
</dbReference>
<dbReference type="PANTHER" id="PTHR43806">
    <property type="entry name" value="PEPTIDASE S8"/>
    <property type="match status" value="1"/>
</dbReference>
<dbReference type="Pfam" id="PF05922">
    <property type="entry name" value="Inhibitor_I9"/>
    <property type="match status" value="1"/>
</dbReference>
<dbReference type="PROSITE" id="PS00136">
    <property type="entry name" value="SUBTILASE_ASP"/>
    <property type="match status" value="1"/>
</dbReference>
<dbReference type="PROSITE" id="PS00138">
    <property type="entry name" value="SUBTILASE_SER"/>
    <property type="match status" value="1"/>
</dbReference>
<reference evidence="10 11" key="1">
    <citation type="submission" date="2018-07" db="EMBL/GenBank/DDBJ databases">
        <title>Whole Genome Shotgun Sequence of Streptomyces spongiicola strain 531S.</title>
        <authorList>
            <person name="Dohra H."/>
            <person name="Kodani S."/>
        </authorList>
    </citation>
    <scope>NUCLEOTIDE SEQUENCE [LARGE SCALE GENOMIC DNA]</scope>
    <source>
        <strain evidence="10 11">531S</strain>
    </source>
</reference>
<feature type="active site" description="Charge relay system" evidence="5">
    <location>
        <position position="218"/>
    </location>
</feature>
<dbReference type="GO" id="GO:0004252">
    <property type="term" value="F:serine-type endopeptidase activity"/>
    <property type="evidence" value="ECO:0007669"/>
    <property type="project" value="UniProtKB-UniRule"/>
</dbReference>
<dbReference type="FunFam" id="3.40.50.200:FF:000014">
    <property type="entry name" value="Proteinase K"/>
    <property type="match status" value="1"/>
</dbReference>
<evidence type="ECO:0000256" key="2">
    <source>
        <dbReference type="ARBA" id="ARBA00022670"/>
    </source>
</evidence>
<feature type="domain" description="Inhibitor I9" evidence="9">
    <location>
        <begin position="74"/>
        <end position="117"/>
    </location>
</feature>
<evidence type="ECO:0000259" key="8">
    <source>
        <dbReference type="Pfam" id="PF00082"/>
    </source>
</evidence>
<organism evidence="10 11">
    <name type="scientific">Streptomyces spongiicola</name>
    <dbReference type="NCBI Taxonomy" id="1690221"/>
    <lineage>
        <taxon>Bacteria</taxon>
        <taxon>Bacillati</taxon>
        <taxon>Actinomycetota</taxon>
        <taxon>Actinomycetes</taxon>
        <taxon>Kitasatosporales</taxon>
        <taxon>Streptomycetaceae</taxon>
        <taxon>Streptomyces</taxon>
    </lineage>
</organism>
<dbReference type="EMBL" id="BGZL01000003">
    <property type="protein sequence ID" value="GBQ00019.1"/>
    <property type="molecule type" value="Genomic_DNA"/>
</dbReference>
<dbReference type="InterPro" id="IPR023827">
    <property type="entry name" value="Peptidase_S8_Asp-AS"/>
</dbReference>
<dbReference type="PANTHER" id="PTHR43806:SF11">
    <property type="entry name" value="CEREVISIN-RELATED"/>
    <property type="match status" value="1"/>
</dbReference>
<evidence type="ECO:0000256" key="4">
    <source>
        <dbReference type="ARBA" id="ARBA00022825"/>
    </source>
</evidence>
<dbReference type="InterPro" id="IPR015500">
    <property type="entry name" value="Peptidase_S8_subtilisin-rel"/>
</dbReference>
<dbReference type="PRINTS" id="PR00723">
    <property type="entry name" value="SUBTILISIN"/>
</dbReference>
<keyword evidence="4 5" id="KW-0720">Serine protease</keyword>
<dbReference type="InterPro" id="IPR022398">
    <property type="entry name" value="Peptidase_S8_His-AS"/>
</dbReference>
<dbReference type="Proteomes" id="UP000265354">
    <property type="component" value="Unassembled WGS sequence"/>
</dbReference>
<feature type="active site" description="Charge relay system" evidence="5">
    <location>
        <position position="368"/>
    </location>
</feature>
<dbReference type="CDD" id="cd04077">
    <property type="entry name" value="Peptidases_S8_PCSK9_ProteinaseK_like"/>
    <property type="match status" value="1"/>
</dbReference>
<dbReference type="InterPro" id="IPR036852">
    <property type="entry name" value="Peptidase_S8/S53_dom_sf"/>
</dbReference>
<keyword evidence="3 5" id="KW-0378">Hydrolase</keyword>